<dbReference type="PANTHER" id="PTHR22849">
    <property type="entry name" value="WDSAM1 PROTEIN"/>
    <property type="match status" value="1"/>
</dbReference>
<protein>
    <recommendedName>
        <fullName evidence="5 6">U-box domain-containing protein</fullName>
        <ecNumber evidence="5">2.3.2.27</ecNumber>
    </recommendedName>
    <alternativeName>
        <fullName evidence="5">RING-type E3 ubiquitin transferase PUB</fullName>
    </alternativeName>
</protein>
<evidence type="ECO:0000313" key="8">
    <source>
        <dbReference type="Proteomes" id="UP000241394"/>
    </source>
</evidence>
<dbReference type="FunFam" id="3.30.40.10:FF:000437">
    <property type="entry name" value="RING-type E3 ubiquitin transferase"/>
    <property type="match status" value="1"/>
</dbReference>
<comment type="pathway">
    <text evidence="2 5">Protein modification; protein ubiquitination.</text>
</comment>
<dbReference type="InParanoid" id="A0A2R6P719"/>
<name>A0A2R6P719_ACTCC</name>
<comment type="catalytic activity">
    <reaction evidence="1 5">
        <text>S-ubiquitinyl-[E2 ubiquitin-conjugating enzyme]-L-cysteine + [acceptor protein]-L-lysine = [E2 ubiquitin-conjugating enzyme]-L-cysteine + N(6)-ubiquitinyl-[acceptor protein]-L-lysine.</text>
        <dbReference type="EC" id="2.3.2.27"/>
    </reaction>
</comment>
<dbReference type="InterPro" id="IPR013083">
    <property type="entry name" value="Znf_RING/FYVE/PHD"/>
</dbReference>
<dbReference type="SUPFAM" id="SSF48371">
    <property type="entry name" value="ARM repeat"/>
    <property type="match status" value="1"/>
</dbReference>
<dbReference type="SUPFAM" id="SSF57850">
    <property type="entry name" value="RING/U-box"/>
    <property type="match status" value="1"/>
</dbReference>
<dbReference type="STRING" id="1590841.A0A2R6P719"/>
<dbReference type="InterPro" id="IPR011989">
    <property type="entry name" value="ARM-like"/>
</dbReference>
<reference evidence="8" key="2">
    <citation type="journal article" date="2018" name="BMC Genomics">
        <title>A manually annotated Actinidia chinensis var. chinensis (kiwifruit) genome highlights the challenges associated with draft genomes and gene prediction in plants.</title>
        <authorList>
            <person name="Pilkington S.M."/>
            <person name="Crowhurst R."/>
            <person name="Hilario E."/>
            <person name="Nardozza S."/>
            <person name="Fraser L."/>
            <person name="Peng Y."/>
            <person name="Gunaseelan K."/>
            <person name="Simpson R."/>
            <person name="Tahir J."/>
            <person name="Deroles S.C."/>
            <person name="Templeton K."/>
            <person name="Luo Z."/>
            <person name="Davy M."/>
            <person name="Cheng C."/>
            <person name="McNeilage M."/>
            <person name="Scaglione D."/>
            <person name="Liu Y."/>
            <person name="Zhang Q."/>
            <person name="Datson P."/>
            <person name="De Silva N."/>
            <person name="Gardiner S.E."/>
            <person name="Bassett H."/>
            <person name="Chagne D."/>
            <person name="McCallum J."/>
            <person name="Dzierzon H."/>
            <person name="Deng C."/>
            <person name="Wang Y.Y."/>
            <person name="Barron L."/>
            <person name="Manako K."/>
            <person name="Bowen J."/>
            <person name="Foster T.M."/>
            <person name="Erridge Z.A."/>
            <person name="Tiffin H."/>
            <person name="Waite C.N."/>
            <person name="Davies K.M."/>
            <person name="Grierson E.P."/>
            <person name="Laing W.A."/>
            <person name="Kirk R."/>
            <person name="Chen X."/>
            <person name="Wood M."/>
            <person name="Montefiori M."/>
            <person name="Brummell D.A."/>
            <person name="Schwinn K.E."/>
            <person name="Catanach A."/>
            <person name="Fullerton C."/>
            <person name="Li D."/>
            <person name="Meiyalaghan S."/>
            <person name="Nieuwenhuizen N."/>
            <person name="Read N."/>
            <person name="Prakash R."/>
            <person name="Hunter D."/>
            <person name="Zhang H."/>
            <person name="McKenzie M."/>
            <person name="Knabel M."/>
            <person name="Harris A."/>
            <person name="Allan A.C."/>
            <person name="Gleave A."/>
            <person name="Chen A."/>
            <person name="Janssen B.J."/>
            <person name="Plunkett B."/>
            <person name="Ampomah-Dwamena C."/>
            <person name="Voogd C."/>
            <person name="Leif D."/>
            <person name="Lafferty D."/>
            <person name="Souleyre E.J.F."/>
            <person name="Varkonyi-Gasic E."/>
            <person name="Gambi F."/>
            <person name="Hanley J."/>
            <person name="Yao J.L."/>
            <person name="Cheung J."/>
            <person name="David K.M."/>
            <person name="Warren B."/>
            <person name="Marsh K."/>
            <person name="Snowden K.C."/>
            <person name="Lin-Wang K."/>
            <person name="Brian L."/>
            <person name="Martinez-Sanchez M."/>
            <person name="Wang M."/>
            <person name="Ileperuma N."/>
            <person name="Macnee N."/>
            <person name="Campin R."/>
            <person name="McAtee P."/>
            <person name="Drummond R.S.M."/>
            <person name="Espley R.V."/>
            <person name="Ireland H.S."/>
            <person name="Wu R."/>
            <person name="Atkinson R.G."/>
            <person name="Karunairetnam S."/>
            <person name="Bulley S."/>
            <person name="Chunkath S."/>
            <person name="Hanley Z."/>
            <person name="Storey R."/>
            <person name="Thrimawithana A.H."/>
            <person name="Thomson S."/>
            <person name="David C."/>
            <person name="Testolin R."/>
            <person name="Huang H."/>
            <person name="Hellens R.P."/>
            <person name="Schaffer R.J."/>
        </authorList>
    </citation>
    <scope>NUCLEOTIDE SEQUENCE [LARGE SCALE GENOMIC DNA]</scope>
    <source>
        <strain evidence="8">cv. Red5</strain>
    </source>
</reference>
<dbReference type="SMART" id="SM00504">
    <property type="entry name" value="Ubox"/>
    <property type="match status" value="1"/>
</dbReference>
<dbReference type="AlphaFoldDB" id="A0A2R6P719"/>
<dbReference type="Gene3D" id="1.25.10.10">
    <property type="entry name" value="Leucine-rich Repeat Variant"/>
    <property type="match status" value="1"/>
</dbReference>
<dbReference type="GO" id="GO:0016567">
    <property type="term" value="P:protein ubiquitination"/>
    <property type="evidence" value="ECO:0007669"/>
    <property type="project" value="UniProtKB-UniRule"/>
</dbReference>
<dbReference type="OrthoDB" id="10064100at2759"/>
<keyword evidence="8" id="KW-1185">Reference proteome</keyword>
<dbReference type="OMA" id="RARTYAM"/>
<dbReference type="InterPro" id="IPR058678">
    <property type="entry name" value="ARM_PUB"/>
</dbReference>
<proteinExistence type="predicted"/>
<evidence type="ECO:0000256" key="1">
    <source>
        <dbReference type="ARBA" id="ARBA00000900"/>
    </source>
</evidence>
<organism evidence="7 8">
    <name type="scientific">Actinidia chinensis var. chinensis</name>
    <name type="common">Chinese soft-hair kiwi</name>
    <dbReference type="NCBI Taxonomy" id="1590841"/>
    <lineage>
        <taxon>Eukaryota</taxon>
        <taxon>Viridiplantae</taxon>
        <taxon>Streptophyta</taxon>
        <taxon>Embryophyta</taxon>
        <taxon>Tracheophyta</taxon>
        <taxon>Spermatophyta</taxon>
        <taxon>Magnoliopsida</taxon>
        <taxon>eudicotyledons</taxon>
        <taxon>Gunneridae</taxon>
        <taxon>Pentapetalae</taxon>
        <taxon>asterids</taxon>
        <taxon>Ericales</taxon>
        <taxon>Actinidiaceae</taxon>
        <taxon>Actinidia</taxon>
    </lineage>
</organism>
<evidence type="ECO:0000256" key="3">
    <source>
        <dbReference type="ARBA" id="ARBA00022679"/>
    </source>
</evidence>
<dbReference type="InterPro" id="IPR045185">
    <property type="entry name" value="PUB22/23/24-like"/>
</dbReference>
<comment type="caution">
    <text evidence="7">The sequence shown here is derived from an EMBL/GenBank/DDBJ whole genome shotgun (WGS) entry which is preliminary data.</text>
</comment>
<evidence type="ECO:0000313" key="7">
    <source>
        <dbReference type="EMBL" id="PSR86440.1"/>
    </source>
</evidence>
<keyword evidence="4 5" id="KW-0833">Ubl conjugation pathway</keyword>
<dbReference type="InterPro" id="IPR016024">
    <property type="entry name" value="ARM-type_fold"/>
</dbReference>
<dbReference type="InterPro" id="IPR003613">
    <property type="entry name" value="Ubox_domain"/>
</dbReference>
<accession>A0A2R6P719</accession>
<dbReference type="EC" id="2.3.2.27" evidence="5"/>
<keyword evidence="3 5" id="KW-0808">Transferase</keyword>
<gene>
    <name evidence="7" type="ORF">CEY00_Acc32062</name>
</gene>
<feature type="domain" description="U-box" evidence="6">
    <location>
        <begin position="5"/>
        <end position="80"/>
    </location>
</feature>
<dbReference type="Gene3D" id="3.30.40.10">
    <property type="entry name" value="Zinc/RING finger domain, C3HC4 (zinc finger)"/>
    <property type="match status" value="1"/>
</dbReference>
<dbReference type="InterPro" id="IPR045210">
    <property type="entry name" value="RING-Ubox_PUB"/>
</dbReference>
<dbReference type="Proteomes" id="UP000241394">
    <property type="component" value="Chromosome LG28"/>
</dbReference>
<dbReference type="Pfam" id="PF04564">
    <property type="entry name" value="U-box"/>
    <property type="match status" value="1"/>
</dbReference>
<dbReference type="GO" id="GO:0006952">
    <property type="term" value="P:defense response"/>
    <property type="evidence" value="ECO:0007669"/>
    <property type="project" value="UniProtKB-ARBA"/>
</dbReference>
<dbReference type="CDD" id="cd16664">
    <property type="entry name" value="RING-Ubox_PUB"/>
    <property type="match status" value="1"/>
</dbReference>
<evidence type="ECO:0000256" key="2">
    <source>
        <dbReference type="ARBA" id="ARBA00004906"/>
    </source>
</evidence>
<dbReference type="UniPathway" id="UPA00143"/>
<comment type="function">
    <text evidence="5">Functions as an E3 ubiquitin ligase.</text>
</comment>
<evidence type="ECO:0000259" key="6">
    <source>
        <dbReference type="PROSITE" id="PS51698"/>
    </source>
</evidence>
<reference evidence="7 8" key="1">
    <citation type="submission" date="2017-07" db="EMBL/GenBank/DDBJ databases">
        <title>An improved, manually edited Actinidia chinensis var. chinensis (kiwifruit) genome highlights the challenges associated with draft genomes and gene prediction in plants.</title>
        <authorList>
            <person name="Pilkington S."/>
            <person name="Crowhurst R."/>
            <person name="Hilario E."/>
            <person name="Nardozza S."/>
            <person name="Fraser L."/>
            <person name="Peng Y."/>
            <person name="Gunaseelan K."/>
            <person name="Simpson R."/>
            <person name="Tahir J."/>
            <person name="Deroles S."/>
            <person name="Templeton K."/>
            <person name="Luo Z."/>
            <person name="Davy M."/>
            <person name="Cheng C."/>
            <person name="Mcneilage M."/>
            <person name="Scaglione D."/>
            <person name="Liu Y."/>
            <person name="Zhang Q."/>
            <person name="Datson P."/>
            <person name="De Silva N."/>
            <person name="Gardiner S."/>
            <person name="Bassett H."/>
            <person name="Chagne D."/>
            <person name="Mccallum J."/>
            <person name="Dzierzon H."/>
            <person name="Deng C."/>
            <person name="Wang Y.-Y."/>
            <person name="Barron N."/>
            <person name="Manako K."/>
            <person name="Bowen J."/>
            <person name="Foster T."/>
            <person name="Erridge Z."/>
            <person name="Tiffin H."/>
            <person name="Waite C."/>
            <person name="Davies K."/>
            <person name="Grierson E."/>
            <person name="Laing W."/>
            <person name="Kirk R."/>
            <person name="Chen X."/>
            <person name="Wood M."/>
            <person name="Montefiori M."/>
            <person name="Brummell D."/>
            <person name="Schwinn K."/>
            <person name="Catanach A."/>
            <person name="Fullerton C."/>
            <person name="Li D."/>
            <person name="Meiyalaghan S."/>
            <person name="Nieuwenhuizen N."/>
            <person name="Read N."/>
            <person name="Prakash R."/>
            <person name="Hunter D."/>
            <person name="Zhang H."/>
            <person name="Mckenzie M."/>
            <person name="Knabel M."/>
            <person name="Harris A."/>
            <person name="Allan A."/>
            <person name="Chen A."/>
            <person name="Janssen B."/>
            <person name="Plunkett B."/>
            <person name="Dwamena C."/>
            <person name="Voogd C."/>
            <person name="Leif D."/>
            <person name="Lafferty D."/>
            <person name="Souleyre E."/>
            <person name="Varkonyi-Gasic E."/>
            <person name="Gambi F."/>
            <person name="Hanley J."/>
            <person name="Yao J.-L."/>
            <person name="Cheung J."/>
            <person name="David K."/>
            <person name="Warren B."/>
            <person name="Marsh K."/>
            <person name="Snowden K."/>
            <person name="Lin-Wang K."/>
            <person name="Brian L."/>
            <person name="Martinez-Sanchez M."/>
            <person name="Wang M."/>
            <person name="Ileperuma N."/>
            <person name="Macnee N."/>
            <person name="Campin R."/>
            <person name="Mcatee P."/>
            <person name="Drummond R."/>
            <person name="Espley R."/>
            <person name="Ireland H."/>
            <person name="Wu R."/>
            <person name="Atkinson R."/>
            <person name="Karunairetnam S."/>
            <person name="Bulley S."/>
            <person name="Chunkath S."/>
            <person name="Hanley Z."/>
            <person name="Storey R."/>
            <person name="Thrimawithana A."/>
            <person name="Thomson S."/>
            <person name="David C."/>
            <person name="Testolin R."/>
        </authorList>
    </citation>
    <scope>NUCLEOTIDE SEQUENCE [LARGE SCALE GENOMIC DNA]</scope>
    <source>
        <strain evidence="8">cv. Red5</strain>
        <tissue evidence="7">Young leaf</tissue>
    </source>
</reference>
<dbReference type="Pfam" id="PF25598">
    <property type="entry name" value="ARM_PUB"/>
    <property type="match status" value="1"/>
</dbReference>
<dbReference type="Gramene" id="PSR86440">
    <property type="protein sequence ID" value="PSR86440"/>
    <property type="gene ID" value="CEY00_Acc32062"/>
</dbReference>
<evidence type="ECO:0000256" key="5">
    <source>
        <dbReference type="RuleBase" id="RU369093"/>
    </source>
</evidence>
<dbReference type="EMBL" id="NKQK01000028">
    <property type="protein sequence ID" value="PSR86440.1"/>
    <property type="molecule type" value="Genomic_DNA"/>
</dbReference>
<dbReference type="PROSITE" id="PS51698">
    <property type="entry name" value="U_BOX"/>
    <property type="match status" value="1"/>
</dbReference>
<evidence type="ECO:0000256" key="4">
    <source>
        <dbReference type="ARBA" id="ARBA00022786"/>
    </source>
</evidence>
<sequence>MEEIDVPSHFVCPISMQLMTDPVTVSTGITYDRDSIERWLFSCKNNTCPVTKQELYDVDLTPNHTLRRLIQAWCTLNASSGIERIPTPKPPLDTSQIRKLIKDAKKSPQMHQKCLQSLRTIAHGSERSKRCLEAAGAVEFLASIINTNDSTVIEVVLEDGVEFKRASDEALFILHHLDTSQTGLKKLINNDGEFLESLMHFLRFGNYQSRGQAIMLMKNLFEVADPSQLINIRPDLFNEVVQILSDKISEKASKATLKLLVEVCPWGRNRIKAVEAGLVSVLVELLIDSTERRACELILVVLEQLCGCAEGRAELASHGAGLAVVSKKILRVSHMATDRAVKVLSWVCRFSANSRVVQEMLQVGVVTKLCLVMQLNTTSGKTKERTKEILKLHSRVWKNSPCIPPHLLSSYPS</sequence>
<dbReference type="GO" id="GO:0061630">
    <property type="term" value="F:ubiquitin protein ligase activity"/>
    <property type="evidence" value="ECO:0007669"/>
    <property type="project" value="UniProtKB-UniRule"/>
</dbReference>
<dbReference type="PANTHER" id="PTHR22849:SF11">
    <property type="entry name" value="U-BOX DOMAIN-CONTAINING PROTEIN"/>
    <property type="match status" value="1"/>
</dbReference>